<dbReference type="CDD" id="cd00067">
    <property type="entry name" value="GAL4"/>
    <property type="match status" value="1"/>
</dbReference>
<dbReference type="InterPro" id="IPR007219">
    <property type="entry name" value="XnlR_reg_dom"/>
</dbReference>
<dbReference type="GO" id="GO:0008270">
    <property type="term" value="F:zinc ion binding"/>
    <property type="evidence" value="ECO:0007669"/>
    <property type="project" value="InterPro"/>
</dbReference>
<keyword evidence="5" id="KW-0539">Nucleus</keyword>
<dbReference type="CDD" id="cd12148">
    <property type="entry name" value="fungal_TF_MHR"/>
    <property type="match status" value="1"/>
</dbReference>
<name>A0A0D1ZU28_EXOME</name>
<dbReference type="SMART" id="SM00066">
    <property type="entry name" value="GAL4"/>
    <property type="match status" value="1"/>
</dbReference>
<dbReference type="GO" id="GO:0006351">
    <property type="term" value="P:DNA-templated transcription"/>
    <property type="evidence" value="ECO:0007669"/>
    <property type="project" value="InterPro"/>
</dbReference>
<reference evidence="9 10" key="1">
    <citation type="submission" date="2015-01" db="EMBL/GenBank/DDBJ databases">
        <title>The Genome Sequence of Exophiala mesophila CBS40295.</title>
        <authorList>
            <consortium name="The Broad Institute Genomics Platform"/>
            <person name="Cuomo C."/>
            <person name="de Hoog S."/>
            <person name="Gorbushina A."/>
            <person name="Stielow B."/>
            <person name="Teixiera M."/>
            <person name="Abouelleil A."/>
            <person name="Chapman S.B."/>
            <person name="Priest M."/>
            <person name="Young S.K."/>
            <person name="Wortman J."/>
            <person name="Nusbaum C."/>
            <person name="Birren B."/>
        </authorList>
    </citation>
    <scope>NUCLEOTIDE SEQUENCE [LARGE SCALE GENOMIC DNA]</scope>
    <source>
        <strain evidence="9 10">CBS 40295</strain>
    </source>
</reference>
<sequence length="716" mass="80495">MSEQGQSDSETTSLRVPACDSCRSRKIRCDRKVPCSSCKTSHVVCRTTKKRPEKRQRVLVSSRFEREIEHVNDRLASLERILQRFVQEHPQQGQNPSPSSLAGPLGTPRDTQQDEGQHFEGDSSFTAHSKYITQAFETSLSNSPYSSTIRDVSSAVATLRGFFNDNIEAVKDSSPEDKPLQEAVLYPQLSQLSLPPMDFVLRLLRHAKTYEYSFFYECTFLNLKEVTTLCQSLYFPAESYTIATFITVHVILYYLCRDLDETALEQLHLSAAEARDIIDTCNLNVETAARSLRILMDPTYDNIQALTMASLQATEVSRSSAAWSFVSAACRMCQSAGYHRLRPYSVDPSRETSRKRAVFWYLWTCDRALSLNFGRASSLHSSDITVDKPRWPEEMPGVWGLFYLRWIDLAQVQGDVYDELYCARAQMQPVQTRAKVAKELAARLIQSRTDFLIDATDAPNPQSLQDGIRSVDIILLSTLTLVYRCVPPEPLPGNKPPHPLKPSQEALDAARDALTANNAAFEILKHRPADQWRLFIHYTLVWCPFVPFLVVFSNAIAERSRDDLELLEKVVATLQGASIRSVGVDKLQKACKTFTEIARIYLDKTETAVQQRFQQEPLVTSTTSTSSTTTNNPQLNHTTALVNPAIQSLSQPDMTMFDTLLPDLPLSQQAFDGLFDGWDLGVANDNAREISSYFEYLTGAGNSGAFPGAQQQGFYN</sequence>
<keyword evidence="3" id="KW-0238">DNA-binding</keyword>
<dbReference type="GeneID" id="27325470"/>
<feature type="domain" description="Zn(2)-C6 fungal-type" evidence="8">
    <location>
        <begin position="18"/>
        <end position="47"/>
    </location>
</feature>
<dbReference type="Pfam" id="PF04082">
    <property type="entry name" value="Fungal_trans"/>
    <property type="match status" value="1"/>
</dbReference>
<dbReference type="AlphaFoldDB" id="A0A0D1ZU28"/>
<dbReference type="Pfam" id="PF00172">
    <property type="entry name" value="Zn_clus"/>
    <property type="match status" value="1"/>
</dbReference>
<evidence type="ECO:0000259" key="8">
    <source>
        <dbReference type="PROSITE" id="PS50048"/>
    </source>
</evidence>
<keyword evidence="1" id="KW-0479">Metal-binding</keyword>
<dbReference type="SUPFAM" id="SSF57701">
    <property type="entry name" value="Zn2/Cys6 DNA-binding domain"/>
    <property type="match status" value="1"/>
</dbReference>
<dbReference type="PANTHER" id="PTHR46910">
    <property type="entry name" value="TRANSCRIPTION FACTOR PDR1"/>
    <property type="match status" value="1"/>
</dbReference>
<dbReference type="PROSITE" id="PS50048">
    <property type="entry name" value="ZN2_CY6_FUNGAL_2"/>
    <property type="match status" value="1"/>
</dbReference>
<dbReference type="PANTHER" id="PTHR46910:SF5">
    <property type="entry name" value="ZN(II)2CYS6 TRANSCRIPTION FACTOR (EUROFUNG)"/>
    <property type="match status" value="1"/>
</dbReference>
<evidence type="ECO:0000256" key="2">
    <source>
        <dbReference type="ARBA" id="ARBA00023015"/>
    </source>
</evidence>
<evidence type="ECO:0000256" key="5">
    <source>
        <dbReference type="ARBA" id="ARBA00023242"/>
    </source>
</evidence>
<gene>
    <name evidence="9" type="ORF">PV10_07625</name>
</gene>
<dbReference type="VEuPathDB" id="FungiDB:PV10_07625"/>
<dbReference type="PROSITE" id="PS00463">
    <property type="entry name" value="ZN2_CY6_FUNGAL_1"/>
    <property type="match status" value="1"/>
</dbReference>
<keyword evidence="6" id="KW-0175">Coiled coil</keyword>
<dbReference type="RefSeq" id="XP_016221882.1">
    <property type="nucleotide sequence ID" value="XM_016372550.1"/>
</dbReference>
<accession>A0A0D1ZU28</accession>
<dbReference type="EMBL" id="KN847524">
    <property type="protein sequence ID" value="KIV90308.1"/>
    <property type="molecule type" value="Genomic_DNA"/>
</dbReference>
<dbReference type="OrthoDB" id="103819at2759"/>
<evidence type="ECO:0000256" key="6">
    <source>
        <dbReference type="SAM" id="Coils"/>
    </source>
</evidence>
<dbReference type="InterPro" id="IPR050987">
    <property type="entry name" value="AtrR-like"/>
</dbReference>
<keyword evidence="2" id="KW-0805">Transcription regulation</keyword>
<feature type="coiled-coil region" evidence="6">
    <location>
        <begin position="61"/>
        <end position="88"/>
    </location>
</feature>
<evidence type="ECO:0000256" key="1">
    <source>
        <dbReference type="ARBA" id="ARBA00022723"/>
    </source>
</evidence>
<dbReference type="SMART" id="SM00906">
    <property type="entry name" value="Fungal_trans"/>
    <property type="match status" value="1"/>
</dbReference>
<feature type="compositionally biased region" description="Polar residues" evidence="7">
    <location>
        <begin position="89"/>
        <end position="100"/>
    </location>
</feature>
<dbReference type="InterPro" id="IPR001138">
    <property type="entry name" value="Zn2Cys6_DnaBD"/>
</dbReference>
<evidence type="ECO:0000256" key="4">
    <source>
        <dbReference type="ARBA" id="ARBA00023163"/>
    </source>
</evidence>
<evidence type="ECO:0000313" key="10">
    <source>
        <dbReference type="Proteomes" id="UP000054302"/>
    </source>
</evidence>
<dbReference type="OMA" id="MENDACP"/>
<keyword evidence="4" id="KW-0804">Transcription</keyword>
<organism evidence="9 10">
    <name type="scientific">Exophiala mesophila</name>
    <name type="common">Black yeast-like fungus</name>
    <dbReference type="NCBI Taxonomy" id="212818"/>
    <lineage>
        <taxon>Eukaryota</taxon>
        <taxon>Fungi</taxon>
        <taxon>Dikarya</taxon>
        <taxon>Ascomycota</taxon>
        <taxon>Pezizomycotina</taxon>
        <taxon>Eurotiomycetes</taxon>
        <taxon>Chaetothyriomycetidae</taxon>
        <taxon>Chaetothyriales</taxon>
        <taxon>Herpotrichiellaceae</taxon>
        <taxon>Exophiala</taxon>
    </lineage>
</organism>
<feature type="compositionally biased region" description="Basic and acidic residues" evidence="7">
    <location>
        <begin position="111"/>
        <end position="120"/>
    </location>
</feature>
<evidence type="ECO:0000256" key="7">
    <source>
        <dbReference type="SAM" id="MobiDB-lite"/>
    </source>
</evidence>
<dbReference type="Gene3D" id="4.10.240.10">
    <property type="entry name" value="Zn(2)-C6 fungal-type DNA-binding domain"/>
    <property type="match status" value="1"/>
</dbReference>
<dbReference type="Proteomes" id="UP000054302">
    <property type="component" value="Unassembled WGS sequence"/>
</dbReference>
<feature type="region of interest" description="Disordered" evidence="7">
    <location>
        <begin position="88"/>
        <end position="120"/>
    </location>
</feature>
<evidence type="ECO:0000313" key="9">
    <source>
        <dbReference type="EMBL" id="KIV90308.1"/>
    </source>
</evidence>
<dbReference type="HOGENOM" id="CLU_009377_3_1_1"/>
<dbReference type="GO" id="GO:0000981">
    <property type="term" value="F:DNA-binding transcription factor activity, RNA polymerase II-specific"/>
    <property type="evidence" value="ECO:0007669"/>
    <property type="project" value="InterPro"/>
</dbReference>
<evidence type="ECO:0000256" key="3">
    <source>
        <dbReference type="ARBA" id="ARBA00023125"/>
    </source>
</evidence>
<proteinExistence type="predicted"/>
<dbReference type="InterPro" id="IPR036864">
    <property type="entry name" value="Zn2-C6_fun-type_DNA-bd_sf"/>
</dbReference>
<keyword evidence="10" id="KW-1185">Reference proteome</keyword>
<dbReference type="GO" id="GO:0003677">
    <property type="term" value="F:DNA binding"/>
    <property type="evidence" value="ECO:0007669"/>
    <property type="project" value="UniProtKB-KW"/>
</dbReference>
<dbReference type="STRING" id="212818.A0A0D1ZU28"/>
<protein>
    <recommendedName>
        <fullName evidence="8">Zn(2)-C6 fungal-type domain-containing protein</fullName>
    </recommendedName>
</protein>